<evidence type="ECO:0000313" key="3">
    <source>
        <dbReference type="Proteomes" id="UP001066276"/>
    </source>
</evidence>
<dbReference type="Proteomes" id="UP001066276">
    <property type="component" value="Chromosome 4_2"/>
</dbReference>
<organism evidence="2 3">
    <name type="scientific">Pleurodeles waltl</name>
    <name type="common">Iberian ribbed newt</name>
    <dbReference type="NCBI Taxonomy" id="8319"/>
    <lineage>
        <taxon>Eukaryota</taxon>
        <taxon>Metazoa</taxon>
        <taxon>Chordata</taxon>
        <taxon>Craniata</taxon>
        <taxon>Vertebrata</taxon>
        <taxon>Euteleostomi</taxon>
        <taxon>Amphibia</taxon>
        <taxon>Batrachia</taxon>
        <taxon>Caudata</taxon>
        <taxon>Salamandroidea</taxon>
        <taxon>Salamandridae</taxon>
        <taxon>Pleurodelinae</taxon>
        <taxon>Pleurodeles</taxon>
    </lineage>
</organism>
<evidence type="ECO:0000313" key="2">
    <source>
        <dbReference type="EMBL" id="KAJ1162023.1"/>
    </source>
</evidence>
<sequence>MQARRCLNDDKLATQNDHRSHTTWGDLGTKRRRLTTEQTATLQASEDHTQHLVGKWHKEPKMHYNKAIISSRRILRTSLGRHKLIPTLKSAKESIKLRKEHKTLACEAKKALKVKKWLKIHNSHQE</sequence>
<name>A0AAV7SD81_PLEWA</name>
<proteinExistence type="predicted"/>
<dbReference type="AlphaFoldDB" id="A0AAV7SD81"/>
<dbReference type="EMBL" id="JANPWB010000008">
    <property type="protein sequence ID" value="KAJ1162023.1"/>
    <property type="molecule type" value="Genomic_DNA"/>
</dbReference>
<accession>A0AAV7SD81</accession>
<evidence type="ECO:0000256" key="1">
    <source>
        <dbReference type="SAM" id="MobiDB-lite"/>
    </source>
</evidence>
<keyword evidence="3" id="KW-1185">Reference proteome</keyword>
<feature type="region of interest" description="Disordered" evidence="1">
    <location>
        <begin position="1"/>
        <end position="32"/>
    </location>
</feature>
<reference evidence="2" key="1">
    <citation type="journal article" date="2022" name="bioRxiv">
        <title>Sequencing and chromosome-scale assembly of the giantPleurodeles waltlgenome.</title>
        <authorList>
            <person name="Brown T."/>
            <person name="Elewa A."/>
            <person name="Iarovenko S."/>
            <person name="Subramanian E."/>
            <person name="Araus A.J."/>
            <person name="Petzold A."/>
            <person name="Susuki M."/>
            <person name="Suzuki K.-i.T."/>
            <person name="Hayashi T."/>
            <person name="Toyoda A."/>
            <person name="Oliveira C."/>
            <person name="Osipova E."/>
            <person name="Leigh N.D."/>
            <person name="Simon A."/>
            <person name="Yun M.H."/>
        </authorList>
    </citation>
    <scope>NUCLEOTIDE SEQUENCE</scope>
    <source>
        <strain evidence="2">20211129_DDA</strain>
        <tissue evidence="2">Liver</tissue>
    </source>
</reference>
<protein>
    <submittedName>
        <fullName evidence="2">Uncharacterized protein</fullName>
    </submittedName>
</protein>
<feature type="compositionally biased region" description="Basic and acidic residues" evidence="1">
    <location>
        <begin position="1"/>
        <end position="20"/>
    </location>
</feature>
<gene>
    <name evidence="2" type="ORF">NDU88_002502</name>
</gene>
<comment type="caution">
    <text evidence="2">The sequence shown here is derived from an EMBL/GenBank/DDBJ whole genome shotgun (WGS) entry which is preliminary data.</text>
</comment>